<reference evidence="1 2" key="1">
    <citation type="journal article" date="2024" name="G3 (Bethesda)">
        <title>Genome assembly of Hibiscus sabdariffa L. provides insights into metabolisms of medicinal natural products.</title>
        <authorList>
            <person name="Kim T."/>
        </authorList>
    </citation>
    <scope>NUCLEOTIDE SEQUENCE [LARGE SCALE GENOMIC DNA]</scope>
    <source>
        <strain evidence="1">TK-2024</strain>
        <tissue evidence="1">Old leaves</tissue>
    </source>
</reference>
<keyword evidence="2" id="KW-1185">Reference proteome</keyword>
<proteinExistence type="predicted"/>
<name>A0ABR2GBN3_9ROSI</name>
<gene>
    <name evidence="1" type="ORF">V6N12_049778</name>
</gene>
<dbReference type="EMBL" id="JBBPBM010000001">
    <property type="protein sequence ID" value="KAK8599911.1"/>
    <property type="molecule type" value="Genomic_DNA"/>
</dbReference>
<evidence type="ECO:0000313" key="1">
    <source>
        <dbReference type="EMBL" id="KAK8599911.1"/>
    </source>
</evidence>
<sequence length="100" mass="11070">MRGYCVGRCCVVVYIARYSSFHTTVPTIALKKVTSGQGANKTSLNPKKHDERGQLTTGVVGCFASLVSDLDKVVAIERERLTATKVSYNESQKYRIKVKL</sequence>
<protein>
    <submittedName>
        <fullName evidence="1">Uncharacterized protein</fullName>
    </submittedName>
</protein>
<accession>A0ABR2GBN3</accession>
<organism evidence="1 2">
    <name type="scientific">Hibiscus sabdariffa</name>
    <name type="common">roselle</name>
    <dbReference type="NCBI Taxonomy" id="183260"/>
    <lineage>
        <taxon>Eukaryota</taxon>
        <taxon>Viridiplantae</taxon>
        <taxon>Streptophyta</taxon>
        <taxon>Embryophyta</taxon>
        <taxon>Tracheophyta</taxon>
        <taxon>Spermatophyta</taxon>
        <taxon>Magnoliopsida</taxon>
        <taxon>eudicotyledons</taxon>
        <taxon>Gunneridae</taxon>
        <taxon>Pentapetalae</taxon>
        <taxon>rosids</taxon>
        <taxon>malvids</taxon>
        <taxon>Malvales</taxon>
        <taxon>Malvaceae</taxon>
        <taxon>Malvoideae</taxon>
        <taxon>Hibiscus</taxon>
    </lineage>
</organism>
<dbReference type="Proteomes" id="UP001472677">
    <property type="component" value="Unassembled WGS sequence"/>
</dbReference>
<evidence type="ECO:0000313" key="2">
    <source>
        <dbReference type="Proteomes" id="UP001472677"/>
    </source>
</evidence>
<comment type="caution">
    <text evidence="1">The sequence shown here is derived from an EMBL/GenBank/DDBJ whole genome shotgun (WGS) entry which is preliminary data.</text>
</comment>